<keyword evidence="1" id="KW-0805">Transcription regulation</keyword>
<dbReference type="PANTHER" id="PTHR47506:SF1">
    <property type="entry name" value="HTH-TYPE TRANSCRIPTIONAL REGULATOR YJDC"/>
    <property type="match status" value="1"/>
</dbReference>
<dbReference type="Gene3D" id="1.10.357.10">
    <property type="entry name" value="Tetracycline Repressor, domain 2"/>
    <property type="match status" value="1"/>
</dbReference>
<gene>
    <name evidence="6" type="ORF">HNR02_001049</name>
</gene>
<accession>A0A853AYW6</accession>
<evidence type="ECO:0000259" key="5">
    <source>
        <dbReference type="PROSITE" id="PS50977"/>
    </source>
</evidence>
<dbReference type="PANTHER" id="PTHR47506">
    <property type="entry name" value="TRANSCRIPTIONAL REGULATORY PROTEIN"/>
    <property type="match status" value="1"/>
</dbReference>
<reference evidence="6 7" key="1">
    <citation type="submission" date="2020-07" db="EMBL/GenBank/DDBJ databases">
        <title>Sequencing the genomes of 1000 actinobacteria strains.</title>
        <authorList>
            <person name="Klenk H.-P."/>
        </authorList>
    </citation>
    <scope>NUCLEOTIDE SEQUENCE [LARGE SCALE GENOMIC DNA]</scope>
    <source>
        <strain evidence="6 7">DSM 104006</strain>
    </source>
</reference>
<organism evidence="6 7">
    <name type="scientific">Amycolatopsis endophytica</name>
    <dbReference type="NCBI Taxonomy" id="860233"/>
    <lineage>
        <taxon>Bacteria</taxon>
        <taxon>Bacillati</taxon>
        <taxon>Actinomycetota</taxon>
        <taxon>Actinomycetes</taxon>
        <taxon>Pseudonocardiales</taxon>
        <taxon>Pseudonocardiaceae</taxon>
        <taxon>Amycolatopsis</taxon>
    </lineage>
</organism>
<keyword evidence="2 4" id="KW-0238">DNA-binding</keyword>
<dbReference type="SUPFAM" id="SSF48498">
    <property type="entry name" value="Tetracyclin repressor-like, C-terminal domain"/>
    <property type="match status" value="1"/>
</dbReference>
<sequence length="197" mass="21773">MSPRGRPRAFDRDAALDRAMYVFWERGYEGTSLTDLTTAMGIGSPSLYAAFGGKEALFREAVERYRERFGHEPPDGGTAREVVEHWLRDTARDYVGEGRPRGCMVVLAALNCTERNHGVRDFLAATRRNNLVALDARLRATAGDEADVDAIVRFYGTVLHGLSIEARDGAEPADLEAVIDAAMSVWPRFVRKKTAPG</sequence>
<dbReference type="GO" id="GO:0003677">
    <property type="term" value="F:DNA binding"/>
    <property type="evidence" value="ECO:0007669"/>
    <property type="project" value="UniProtKB-UniRule"/>
</dbReference>
<dbReference type="SUPFAM" id="SSF46689">
    <property type="entry name" value="Homeodomain-like"/>
    <property type="match status" value="1"/>
</dbReference>
<dbReference type="Pfam" id="PF00440">
    <property type="entry name" value="TetR_N"/>
    <property type="match status" value="1"/>
</dbReference>
<dbReference type="Proteomes" id="UP000549616">
    <property type="component" value="Unassembled WGS sequence"/>
</dbReference>
<evidence type="ECO:0000313" key="7">
    <source>
        <dbReference type="Proteomes" id="UP000549616"/>
    </source>
</evidence>
<evidence type="ECO:0000256" key="4">
    <source>
        <dbReference type="PROSITE-ProRule" id="PRU00335"/>
    </source>
</evidence>
<keyword evidence="3" id="KW-0804">Transcription</keyword>
<dbReference type="AlphaFoldDB" id="A0A853AYW6"/>
<dbReference type="InterPro" id="IPR023772">
    <property type="entry name" value="DNA-bd_HTH_TetR-type_CS"/>
</dbReference>
<dbReference type="InterPro" id="IPR036271">
    <property type="entry name" value="Tet_transcr_reg_TetR-rel_C_sf"/>
</dbReference>
<protein>
    <submittedName>
        <fullName evidence="6">AcrR family transcriptional regulator</fullName>
    </submittedName>
</protein>
<evidence type="ECO:0000313" key="6">
    <source>
        <dbReference type="EMBL" id="NYI87726.1"/>
    </source>
</evidence>
<keyword evidence="7" id="KW-1185">Reference proteome</keyword>
<feature type="domain" description="HTH tetR-type" evidence="5">
    <location>
        <begin position="9"/>
        <end position="69"/>
    </location>
</feature>
<comment type="caution">
    <text evidence="6">The sequence shown here is derived from an EMBL/GenBank/DDBJ whole genome shotgun (WGS) entry which is preliminary data.</text>
</comment>
<dbReference type="InterPro" id="IPR009057">
    <property type="entry name" value="Homeodomain-like_sf"/>
</dbReference>
<dbReference type="Gene3D" id="1.10.10.60">
    <property type="entry name" value="Homeodomain-like"/>
    <property type="match status" value="1"/>
</dbReference>
<proteinExistence type="predicted"/>
<evidence type="ECO:0000256" key="2">
    <source>
        <dbReference type="ARBA" id="ARBA00023125"/>
    </source>
</evidence>
<feature type="DNA-binding region" description="H-T-H motif" evidence="4">
    <location>
        <begin position="32"/>
        <end position="51"/>
    </location>
</feature>
<dbReference type="RefSeq" id="WP_179772079.1">
    <property type="nucleotide sequence ID" value="NZ_JACCFK010000001.1"/>
</dbReference>
<dbReference type="InterPro" id="IPR001647">
    <property type="entry name" value="HTH_TetR"/>
</dbReference>
<name>A0A853AYW6_9PSEU</name>
<dbReference type="PROSITE" id="PS50977">
    <property type="entry name" value="HTH_TETR_2"/>
    <property type="match status" value="1"/>
</dbReference>
<evidence type="ECO:0000256" key="1">
    <source>
        <dbReference type="ARBA" id="ARBA00023015"/>
    </source>
</evidence>
<dbReference type="EMBL" id="JACCFK010000001">
    <property type="protein sequence ID" value="NYI87726.1"/>
    <property type="molecule type" value="Genomic_DNA"/>
</dbReference>
<dbReference type="PROSITE" id="PS01081">
    <property type="entry name" value="HTH_TETR_1"/>
    <property type="match status" value="1"/>
</dbReference>
<evidence type="ECO:0000256" key="3">
    <source>
        <dbReference type="ARBA" id="ARBA00023163"/>
    </source>
</evidence>